<organism evidence="4 5">
    <name type="scientific">Penicillium malachiteum</name>
    <dbReference type="NCBI Taxonomy" id="1324776"/>
    <lineage>
        <taxon>Eukaryota</taxon>
        <taxon>Fungi</taxon>
        <taxon>Dikarya</taxon>
        <taxon>Ascomycota</taxon>
        <taxon>Pezizomycotina</taxon>
        <taxon>Eurotiomycetes</taxon>
        <taxon>Eurotiomycetidae</taxon>
        <taxon>Eurotiales</taxon>
        <taxon>Aspergillaceae</taxon>
        <taxon>Penicillium</taxon>
    </lineage>
</organism>
<evidence type="ECO:0000313" key="4">
    <source>
        <dbReference type="EMBL" id="KAJ5732245.1"/>
    </source>
</evidence>
<evidence type="ECO:0000256" key="2">
    <source>
        <dbReference type="SAM" id="Phobius"/>
    </source>
</evidence>
<keyword evidence="5" id="KW-1185">Reference proteome</keyword>
<keyword evidence="2" id="KW-0812">Transmembrane</keyword>
<comment type="caution">
    <text evidence="4">The sequence shown here is derived from an EMBL/GenBank/DDBJ whole genome shotgun (WGS) entry which is preliminary data.</text>
</comment>
<proteinExistence type="predicted"/>
<evidence type="ECO:0000313" key="5">
    <source>
        <dbReference type="Proteomes" id="UP001215712"/>
    </source>
</evidence>
<dbReference type="AlphaFoldDB" id="A0AAD6MXV0"/>
<feature type="region of interest" description="Disordered" evidence="1">
    <location>
        <begin position="266"/>
        <end position="286"/>
    </location>
</feature>
<gene>
    <name evidence="4" type="ORF">N7493_003726</name>
</gene>
<sequence length="317" mass="33543">MLCSYLFVLATAWQTVFADSDSCSSSATISNQTDADALGDCDTIDGSLTISSSATGSIILYNITEVKGSFTASGASAVTTLAAPALESINGGLTIENLDSLTNLTMNSLKTVSSDITVTGNSDLTKLEFDDLKEVKGQLTLTGSFSSISLPSLHKVDGQTTIRGKSMSCTVLNELKSENVYQGGYSCSGSGSSSLSTGAKAGIAVGVILGVLLIMVIVWLLYRRARRSRRQHLNEQTAAASAPPMVEKQLPVQPEYQPVPIFEPAKALPRKPLGSPPAQLDSRSIHEAAYPASPVREFYELDAGPIHSTHQRPLNPE</sequence>
<feature type="chain" id="PRO_5041995420" evidence="3">
    <location>
        <begin position="19"/>
        <end position="317"/>
    </location>
</feature>
<keyword evidence="2" id="KW-1133">Transmembrane helix</keyword>
<feature type="signal peptide" evidence="3">
    <location>
        <begin position="1"/>
        <end position="18"/>
    </location>
</feature>
<protein>
    <submittedName>
        <fullName evidence="4">Uncharacterized protein</fullName>
    </submittedName>
</protein>
<reference evidence="4" key="1">
    <citation type="journal article" date="2023" name="IMA Fungus">
        <title>Comparative genomic study of the Penicillium genus elucidates a diverse pangenome and 15 lateral gene transfer events.</title>
        <authorList>
            <person name="Petersen C."/>
            <person name="Sorensen T."/>
            <person name="Nielsen M.R."/>
            <person name="Sondergaard T.E."/>
            <person name="Sorensen J.L."/>
            <person name="Fitzpatrick D.A."/>
            <person name="Frisvad J.C."/>
            <person name="Nielsen K.L."/>
        </authorList>
    </citation>
    <scope>NUCLEOTIDE SEQUENCE</scope>
    <source>
        <strain evidence="4">IBT 17514</strain>
    </source>
</reference>
<evidence type="ECO:0000256" key="1">
    <source>
        <dbReference type="SAM" id="MobiDB-lite"/>
    </source>
</evidence>
<dbReference type="SUPFAM" id="SSF52058">
    <property type="entry name" value="L domain-like"/>
    <property type="match status" value="1"/>
</dbReference>
<dbReference type="Proteomes" id="UP001215712">
    <property type="component" value="Unassembled WGS sequence"/>
</dbReference>
<evidence type="ECO:0000256" key="3">
    <source>
        <dbReference type="SAM" id="SignalP"/>
    </source>
</evidence>
<reference evidence="4" key="2">
    <citation type="submission" date="2023-01" db="EMBL/GenBank/DDBJ databases">
        <authorList>
            <person name="Petersen C."/>
        </authorList>
    </citation>
    <scope>NUCLEOTIDE SEQUENCE</scope>
    <source>
        <strain evidence="4">IBT 17514</strain>
    </source>
</reference>
<dbReference type="EMBL" id="JAQJAN010000004">
    <property type="protein sequence ID" value="KAJ5732245.1"/>
    <property type="molecule type" value="Genomic_DNA"/>
</dbReference>
<dbReference type="InterPro" id="IPR036941">
    <property type="entry name" value="Rcpt_L-dom_sf"/>
</dbReference>
<name>A0AAD6MXV0_9EURO</name>
<feature type="transmembrane region" description="Helical" evidence="2">
    <location>
        <begin position="201"/>
        <end position="222"/>
    </location>
</feature>
<dbReference type="Gene3D" id="3.80.20.20">
    <property type="entry name" value="Receptor L-domain"/>
    <property type="match status" value="1"/>
</dbReference>
<accession>A0AAD6MXV0</accession>
<keyword evidence="2" id="KW-0472">Membrane</keyword>
<keyword evidence="3" id="KW-0732">Signal</keyword>